<feature type="domain" description="4Fe-4S ferredoxin-type" evidence="10">
    <location>
        <begin position="99"/>
        <end position="132"/>
    </location>
</feature>
<reference evidence="11 12" key="1">
    <citation type="submission" date="2020-04" db="EMBL/GenBank/DDBJ databases">
        <title>Zoogloea sp. G-4-1-14 isolated from soil.</title>
        <authorList>
            <person name="Dahal R.H."/>
        </authorList>
    </citation>
    <scope>NUCLEOTIDE SEQUENCE [LARGE SCALE GENOMIC DNA]</scope>
    <source>
        <strain evidence="11 12">G-4-1-14</strain>
    </source>
</reference>
<dbReference type="RefSeq" id="WP_169146043.1">
    <property type="nucleotide sequence ID" value="NZ_JABBGA010000008.1"/>
</dbReference>
<dbReference type="NCBIfam" id="NF007012">
    <property type="entry name" value="PRK09476.1"/>
    <property type="match status" value="1"/>
</dbReference>
<dbReference type="InterPro" id="IPR017900">
    <property type="entry name" value="4Fe4S_Fe_S_CS"/>
</dbReference>
<dbReference type="PROSITE" id="PS51379">
    <property type="entry name" value="4FE4S_FER_2"/>
    <property type="match status" value="4"/>
</dbReference>
<protein>
    <submittedName>
        <fullName evidence="11">Ferredoxin-type protein NapG</fullName>
    </submittedName>
</protein>
<proteinExistence type="predicted"/>
<keyword evidence="3" id="KW-0479">Metal-binding</keyword>
<dbReference type="Proteomes" id="UP000580043">
    <property type="component" value="Unassembled WGS sequence"/>
</dbReference>
<evidence type="ECO:0000256" key="2">
    <source>
        <dbReference type="ARBA" id="ARBA00022485"/>
    </source>
</evidence>
<keyword evidence="9" id="KW-0472">Membrane</keyword>
<feature type="domain" description="4Fe-4S ferredoxin-type" evidence="10">
    <location>
        <begin position="188"/>
        <end position="219"/>
    </location>
</feature>
<keyword evidence="12" id="KW-1185">Reference proteome</keyword>
<dbReference type="InterPro" id="IPR004494">
    <property type="entry name" value="MauM_NapG"/>
</dbReference>
<evidence type="ECO:0000256" key="6">
    <source>
        <dbReference type="ARBA" id="ARBA00023004"/>
    </source>
</evidence>
<feature type="region of interest" description="Disordered" evidence="8">
    <location>
        <begin position="254"/>
        <end position="306"/>
    </location>
</feature>
<evidence type="ECO:0000256" key="9">
    <source>
        <dbReference type="SAM" id="Phobius"/>
    </source>
</evidence>
<evidence type="ECO:0000256" key="4">
    <source>
        <dbReference type="ARBA" id="ARBA00022737"/>
    </source>
</evidence>
<dbReference type="Gene3D" id="3.30.70.20">
    <property type="match status" value="2"/>
</dbReference>
<dbReference type="AlphaFoldDB" id="A0A848G5M0"/>
<dbReference type="PROSITE" id="PS51318">
    <property type="entry name" value="TAT"/>
    <property type="match status" value="1"/>
</dbReference>
<dbReference type="PROSITE" id="PS00198">
    <property type="entry name" value="4FE4S_FER_1"/>
    <property type="match status" value="1"/>
</dbReference>
<dbReference type="NCBIfam" id="TIGR00397">
    <property type="entry name" value="mauM_napG"/>
    <property type="match status" value="1"/>
</dbReference>
<keyword evidence="7" id="KW-0411">Iron-sulfur</keyword>
<feature type="domain" description="4Fe-4S ferredoxin-type" evidence="10">
    <location>
        <begin position="62"/>
        <end position="92"/>
    </location>
</feature>
<dbReference type="GO" id="GO:0046872">
    <property type="term" value="F:metal ion binding"/>
    <property type="evidence" value="ECO:0007669"/>
    <property type="project" value="UniProtKB-KW"/>
</dbReference>
<sequence length="306" mass="32401">MDTPRPLRQPAAVPPPVSAARRRFINSIAAAAGGGCLLALGAGLYSRSASALPAQALRPPGALPEADFLAACVRCGLCVRDCPYDTLKLSDLGDPVPTGTPYFRARQIPCEMCEDIPCVKACPTGALDRQLTDINQARMGLAALVDHESCLNFLGLRCDVCYRVCPVIDKAITLEPQHNPRSDRHAMLLPTVHSDACTGCGKCEKSCVLPEAAIKVFPRQLAQGALPAHYRKGWEEKARHGGSLIGEQVEMPVRGFDGSTAGRAPTELPTAPSAPVAPEAAPAMPPKATLPVRPAPRGGLDSHWKP</sequence>
<dbReference type="InterPro" id="IPR006311">
    <property type="entry name" value="TAT_signal"/>
</dbReference>
<feature type="compositionally biased region" description="Low complexity" evidence="8">
    <location>
        <begin position="269"/>
        <end position="282"/>
    </location>
</feature>
<gene>
    <name evidence="11" type="primary">napG</name>
    <name evidence="11" type="ORF">HHL15_12205</name>
</gene>
<keyword evidence="4" id="KW-0677">Repeat</keyword>
<evidence type="ECO:0000256" key="1">
    <source>
        <dbReference type="ARBA" id="ARBA00022448"/>
    </source>
</evidence>
<dbReference type="CDD" id="cd16373">
    <property type="entry name" value="DMSOR_beta_like"/>
    <property type="match status" value="1"/>
</dbReference>
<keyword evidence="9" id="KW-1133">Transmembrane helix</keyword>
<keyword evidence="6" id="KW-0408">Iron</keyword>
<evidence type="ECO:0000256" key="3">
    <source>
        <dbReference type="ARBA" id="ARBA00022723"/>
    </source>
</evidence>
<accession>A0A848G5M0</accession>
<evidence type="ECO:0000313" key="11">
    <source>
        <dbReference type="EMBL" id="NML26510.1"/>
    </source>
</evidence>
<keyword evidence="1" id="KW-0813">Transport</keyword>
<evidence type="ECO:0000256" key="5">
    <source>
        <dbReference type="ARBA" id="ARBA00022982"/>
    </source>
</evidence>
<comment type="caution">
    <text evidence="11">The sequence shown here is derived from an EMBL/GenBank/DDBJ whole genome shotgun (WGS) entry which is preliminary data.</text>
</comment>
<keyword evidence="5" id="KW-0249">Electron transport</keyword>
<evidence type="ECO:0000256" key="8">
    <source>
        <dbReference type="SAM" id="MobiDB-lite"/>
    </source>
</evidence>
<feature type="transmembrane region" description="Helical" evidence="9">
    <location>
        <begin position="24"/>
        <end position="45"/>
    </location>
</feature>
<organism evidence="11 12">
    <name type="scientific">Zoogloea dura</name>
    <dbReference type="NCBI Taxonomy" id="2728840"/>
    <lineage>
        <taxon>Bacteria</taxon>
        <taxon>Pseudomonadati</taxon>
        <taxon>Pseudomonadota</taxon>
        <taxon>Betaproteobacteria</taxon>
        <taxon>Rhodocyclales</taxon>
        <taxon>Zoogloeaceae</taxon>
        <taxon>Zoogloea</taxon>
    </lineage>
</organism>
<name>A0A848G5M0_9RHOO</name>
<evidence type="ECO:0000256" key="7">
    <source>
        <dbReference type="ARBA" id="ARBA00023014"/>
    </source>
</evidence>
<keyword evidence="9" id="KW-0812">Transmembrane</keyword>
<dbReference type="InterPro" id="IPR017896">
    <property type="entry name" value="4Fe4S_Fe-S-bd"/>
</dbReference>
<evidence type="ECO:0000313" key="12">
    <source>
        <dbReference type="Proteomes" id="UP000580043"/>
    </source>
</evidence>
<dbReference type="EMBL" id="JABBGA010000008">
    <property type="protein sequence ID" value="NML26510.1"/>
    <property type="molecule type" value="Genomic_DNA"/>
</dbReference>
<feature type="domain" description="4Fe-4S ferredoxin-type" evidence="10">
    <location>
        <begin position="141"/>
        <end position="177"/>
    </location>
</feature>
<dbReference type="GO" id="GO:0051539">
    <property type="term" value="F:4 iron, 4 sulfur cluster binding"/>
    <property type="evidence" value="ECO:0007669"/>
    <property type="project" value="UniProtKB-KW"/>
</dbReference>
<keyword evidence="2" id="KW-0004">4Fe-4S</keyword>
<evidence type="ECO:0000259" key="10">
    <source>
        <dbReference type="PROSITE" id="PS51379"/>
    </source>
</evidence>
<dbReference type="Pfam" id="PF12838">
    <property type="entry name" value="Fer4_7"/>
    <property type="match status" value="2"/>
</dbReference>
<dbReference type="SUPFAM" id="SSF54862">
    <property type="entry name" value="4Fe-4S ferredoxins"/>
    <property type="match status" value="1"/>
</dbReference>